<dbReference type="InterPro" id="IPR029001">
    <property type="entry name" value="ITPase-like_fam"/>
</dbReference>
<evidence type="ECO:0000313" key="3">
    <source>
        <dbReference type="Proteomes" id="UP000756346"/>
    </source>
</evidence>
<keyword evidence="3" id="KW-1185">Reference proteome</keyword>
<feature type="domain" description="Non-canonical purine NTP phosphatase/PRRC1" evidence="1">
    <location>
        <begin position="24"/>
        <end position="141"/>
    </location>
</feature>
<dbReference type="InterPro" id="IPR026533">
    <property type="entry name" value="NTPase/PRRC1"/>
</dbReference>
<dbReference type="OrthoDB" id="4968544at2759"/>
<dbReference type="EMBL" id="JAGTJQ010000014">
    <property type="protein sequence ID" value="KAH7012610.1"/>
    <property type="molecule type" value="Genomic_DNA"/>
</dbReference>
<gene>
    <name evidence="2" type="ORF">B0I36DRAFT_436644</name>
</gene>
<dbReference type="GeneID" id="70192383"/>
<organism evidence="2 3">
    <name type="scientific">Microdochium trichocladiopsis</name>
    <dbReference type="NCBI Taxonomy" id="1682393"/>
    <lineage>
        <taxon>Eukaryota</taxon>
        <taxon>Fungi</taxon>
        <taxon>Dikarya</taxon>
        <taxon>Ascomycota</taxon>
        <taxon>Pezizomycotina</taxon>
        <taxon>Sordariomycetes</taxon>
        <taxon>Xylariomycetidae</taxon>
        <taxon>Xylariales</taxon>
        <taxon>Microdochiaceae</taxon>
        <taxon>Microdochium</taxon>
    </lineage>
</organism>
<proteinExistence type="predicted"/>
<dbReference type="Proteomes" id="UP000756346">
    <property type="component" value="Unassembled WGS sequence"/>
</dbReference>
<protein>
    <recommendedName>
        <fullName evidence="1">Non-canonical purine NTP phosphatase/PRRC1 domain-containing protein</fullName>
    </recommendedName>
</protein>
<name>A0A9P9BI02_9PEZI</name>
<comment type="caution">
    <text evidence="2">The sequence shown here is derived from an EMBL/GenBank/DDBJ whole genome shotgun (WGS) entry which is preliminary data.</text>
</comment>
<dbReference type="Pfam" id="PF01931">
    <property type="entry name" value="NTPase_I-T"/>
    <property type="match status" value="1"/>
</dbReference>
<dbReference type="RefSeq" id="XP_046004875.1">
    <property type="nucleotide sequence ID" value="XM_046162837.1"/>
</dbReference>
<evidence type="ECO:0000313" key="2">
    <source>
        <dbReference type="EMBL" id="KAH7012610.1"/>
    </source>
</evidence>
<feature type="non-terminal residue" evidence="2">
    <location>
        <position position="143"/>
    </location>
</feature>
<evidence type="ECO:0000259" key="1">
    <source>
        <dbReference type="Pfam" id="PF01931"/>
    </source>
</evidence>
<dbReference type="Gene3D" id="3.90.950.10">
    <property type="match status" value="1"/>
</dbReference>
<reference evidence="2" key="1">
    <citation type="journal article" date="2021" name="Nat. Commun.">
        <title>Genetic determinants of endophytism in the Arabidopsis root mycobiome.</title>
        <authorList>
            <person name="Mesny F."/>
            <person name="Miyauchi S."/>
            <person name="Thiergart T."/>
            <person name="Pickel B."/>
            <person name="Atanasova L."/>
            <person name="Karlsson M."/>
            <person name="Huettel B."/>
            <person name="Barry K.W."/>
            <person name="Haridas S."/>
            <person name="Chen C."/>
            <person name="Bauer D."/>
            <person name="Andreopoulos W."/>
            <person name="Pangilinan J."/>
            <person name="LaButti K."/>
            <person name="Riley R."/>
            <person name="Lipzen A."/>
            <person name="Clum A."/>
            <person name="Drula E."/>
            <person name="Henrissat B."/>
            <person name="Kohler A."/>
            <person name="Grigoriev I.V."/>
            <person name="Martin F.M."/>
            <person name="Hacquard S."/>
        </authorList>
    </citation>
    <scope>NUCLEOTIDE SEQUENCE</scope>
    <source>
        <strain evidence="2">MPI-CAGE-CH-0230</strain>
    </source>
</reference>
<sequence>MSNHTTENATRSINQPVIRAIIPTGNKDKVAIIKKYFEQRVSEQTKVKYAIVPVESDVGEQPYNAAGGQGAYNRIHNAVTNVEADTEAHEGFVVAIENFIQVEDIDRPTDFGVVLIHNVTHNTYAVNLSEGVTIDKAVVEAAK</sequence>
<accession>A0A9P9BI02</accession>
<dbReference type="SUPFAM" id="SSF52972">
    <property type="entry name" value="ITPase-like"/>
    <property type="match status" value="1"/>
</dbReference>
<dbReference type="AlphaFoldDB" id="A0A9P9BI02"/>